<gene>
    <name evidence="1" type="ORF">MNBD_PLANCTO03-1762</name>
</gene>
<organism evidence="1">
    <name type="scientific">hydrothermal vent metagenome</name>
    <dbReference type="NCBI Taxonomy" id="652676"/>
    <lineage>
        <taxon>unclassified sequences</taxon>
        <taxon>metagenomes</taxon>
        <taxon>ecological metagenomes</taxon>
    </lineage>
</organism>
<evidence type="ECO:0000313" key="1">
    <source>
        <dbReference type="EMBL" id="VAX39638.1"/>
    </source>
</evidence>
<accession>A0A3B1DU90</accession>
<proteinExistence type="predicted"/>
<dbReference type="EMBL" id="UOGK01000271">
    <property type="protein sequence ID" value="VAX39638.1"/>
    <property type="molecule type" value="Genomic_DNA"/>
</dbReference>
<protein>
    <submittedName>
        <fullName evidence="1">Uncharacterized protein</fullName>
    </submittedName>
</protein>
<reference evidence="1" key="1">
    <citation type="submission" date="2018-06" db="EMBL/GenBank/DDBJ databases">
        <authorList>
            <person name="Zhirakovskaya E."/>
        </authorList>
    </citation>
    <scope>NUCLEOTIDE SEQUENCE</scope>
</reference>
<sequence length="24" mass="2864">FRFDLEYEVLPRDIAEAEGIEVPR</sequence>
<feature type="non-terminal residue" evidence="1">
    <location>
        <position position="1"/>
    </location>
</feature>
<dbReference type="AlphaFoldDB" id="A0A3B1DU90"/>
<name>A0A3B1DU90_9ZZZZ</name>